<feature type="signal peptide" evidence="1">
    <location>
        <begin position="1"/>
        <end position="21"/>
    </location>
</feature>
<dbReference type="Proteomes" id="UP000651010">
    <property type="component" value="Unassembled WGS sequence"/>
</dbReference>
<dbReference type="EMBL" id="JACZZA010000002">
    <property type="protein sequence ID" value="MBE1159891.1"/>
    <property type="molecule type" value="Genomic_DNA"/>
</dbReference>
<evidence type="ECO:0000313" key="2">
    <source>
        <dbReference type="EMBL" id="MBE1159891.1"/>
    </source>
</evidence>
<name>A0ABR9G785_9GAMM</name>
<accession>A0ABR9G785</accession>
<evidence type="ECO:0000256" key="1">
    <source>
        <dbReference type="SAM" id="SignalP"/>
    </source>
</evidence>
<protein>
    <submittedName>
        <fullName evidence="2">Uncharacterized protein</fullName>
    </submittedName>
</protein>
<reference evidence="2 3" key="1">
    <citation type="submission" date="2020-09" db="EMBL/GenBank/DDBJ databases">
        <title>Dyella sp. 7MK23 isolated from forest soil.</title>
        <authorList>
            <person name="Fu J."/>
        </authorList>
    </citation>
    <scope>NUCLEOTIDE SEQUENCE [LARGE SCALE GENOMIC DNA]</scope>
    <source>
        <strain evidence="2 3">7MK23</strain>
    </source>
</reference>
<keyword evidence="1" id="KW-0732">Signal</keyword>
<comment type="caution">
    <text evidence="2">The sequence shown here is derived from an EMBL/GenBank/DDBJ whole genome shotgun (WGS) entry which is preliminary data.</text>
</comment>
<keyword evidence="3" id="KW-1185">Reference proteome</keyword>
<proteinExistence type="predicted"/>
<gene>
    <name evidence="2" type="ORF">IGX34_05800</name>
</gene>
<feature type="chain" id="PRO_5047406386" evidence="1">
    <location>
        <begin position="22"/>
        <end position="131"/>
    </location>
</feature>
<organism evidence="2 3">
    <name type="scientific">Dyella acidiphila</name>
    <dbReference type="NCBI Taxonomy" id="2775866"/>
    <lineage>
        <taxon>Bacteria</taxon>
        <taxon>Pseudomonadati</taxon>
        <taxon>Pseudomonadota</taxon>
        <taxon>Gammaproteobacteria</taxon>
        <taxon>Lysobacterales</taxon>
        <taxon>Rhodanobacteraceae</taxon>
        <taxon>Dyella</taxon>
    </lineage>
</organism>
<dbReference type="RefSeq" id="WP_192554741.1">
    <property type="nucleotide sequence ID" value="NZ_JACZZA010000002.1"/>
</dbReference>
<evidence type="ECO:0000313" key="3">
    <source>
        <dbReference type="Proteomes" id="UP000651010"/>
    </source>
</evidence>
<sequence>MKLPVAVLLAGALAISQSAHADKIWNANPNPDINKWISGMYASIDGPLGSWLQICQTAQAVYCQVVIQANRGVNTSDSDVENHFTVRFTGSHTRYDSCHIYPKDPGNVNNKSLRGANCYAPGHVADYYKLK</sequence>